<dbReference type="InterPro" id="IPR013120">
    <property type="entry name" value="FAR_NAD-bd"/>
</dbReference>
<dbReference type="EMBL" id="JXNT01000001">
    <property type="protein sequence ID" value="ODM23003.1"/>
    <property type="molecule type" value="Genomic_DNA"/>
</dbReference>
<dbReference type="SUPFAM" id="SSF51735">
    <property type="entry name" value="NAD(P)-binding Rossmann-fold domains"/>
    <property type="match status" value="1"/>
</dbReference>
<feature type="region of interest" description="Disordered" evidence="3">
    <location>
        <begin position="15"/>
        <end position="49"/>
    </location>
</feature>
<dbReference type="Gene3D" id="3.40.50.720">
    <property type="entry name" value="NAD(P)-binding Rossmann-like Domain"/>
    <property type="match status" value="1"/>
</dbReference>
<keyword evidence="2" id="KW-0597">Phosphoprotein</keyword>
<dbReference type="VEuPathDB" id="FungiDB:SI65_00592"/>
<name>A0A1E3BPU9_ASPCR</name>
<dbReference type="AlphaFoldDB" id="A0A1E3BPU9"/>
<dbReference type="STRING" id="573508.A0A1E3BPU9"/>
<proteinExistence type="predicted"/>
<dbReference type="PANTHER" id="PTHR44845">
    <property type="entry name" value="CARRIER DOMAIN-CONTAINING PROTEIN"/>
    <property type="match status" value="1"/>
</dbReference>
<evidence type="ECO:0000313" key="6">
    <source>
        <dbReference type="Proteomes" id="UP000094569"/>
    </source>
</evidence>
<dbReference type="InterPro" id="IPR036291">
    <property type="entry name" value="NAD(P)-bd_dom_sf"/>
</dbReference>
<evidence type="ECO:0000259" key="4">
    <source>
        <dbReference type="Pfam" id="PF07993"/>
    </source>
</evidence>
<keyword evidence="6" id="KW-1185">Reference proteome</keyword>
<gene>
    <name evidence="5" type="ORF">SI65_00592</name>
</gene>
<sequence length="164" mass="17132">MGSTATKSHCFPSYQGFSRQPAARAGTPKTKPWNVSAPPAAPTASGTTPGPADYSVSVVTLASRSSTSLLHWVYPYSTLKPANVLGTIDALKLCGSSKTKLFSFVSSTSTLNTEHYVQESENALAAGKAGVSEEDHLEGSAVGLGTGYSQSKWAGEYIVREAGR</sequence>
<dbReference type="PANTHER" id="PTHR44845:SF1">
    <property type="entry name" value="L-2-AMINOADIPATE REDUCTASE"/>
    <property type="match status" value="1"/>
</dbReference>
<keyword evidence="1" id="KW-0596">Phosphopantetheine</keyword>
<evidence type="ECO:0000313" key="5">
    <source>
        <dbReference type="EMBL" id="ODM23003.1"/>
    </source>
</evidence>
<comment type="caution">
    <text evidence="5">The sequence shown here is derived from an EMBL/GenBank/DDBJ whole genome shotgun (WGS) entry which is preliminary data.</text>
</comment>
<feature type="compositionally biased region" description="Low complexity" evidence="3">
    <location>
        <begin position="36"/>
        <end position="49"/>
    </location>
</feature>
<reference evidence="5 6" key="1">
    <citation type="journal article" date="2016" name="BMC Genomics">
        <title>Comparative genomic and transcriptomic analyses of the Fuzhuan brick tea-fermentation fungus Aspergillus cristatus.</title>
        <authorList>
            <person name="Ge Y."/>
            <person name="Wang Y."/>
            <person name="Liu Y."/>
            <person name="Tan Y."/>
            <person name="Ren X."/>
            <person name="Zhang X."/>
            <person name="Hyde K.D."/>
            <person name="Liu Y."/>
            <person name="Liu Z."/>
        </authorList>
    </citation>
    <scope>NUCLEOTIDE SEQUENCE [LARGE SCALE GENOMIC DNA]</scope>
    <source>
        <strain evidence="5 6">GZAAS20.1005</strain>
    </source>
</reference>
<dbReference type="Pfam" id="PF07993">
    <property type="entry name" value="NAD_binding_4"/>
    <property type="match status" value="1"/>
</dbReference>
<feature type="domain" description="Thioester reductase (TE)" evidence="4">
    <location>
        <begin position="69"/>
        <end position="163"/>
    </location>
</feature>
<organism evidence="5 6">
    <name type="scientific">Aspergillus cristatus</name>
    <name type="common">Chinese Fuzhuan brick tea-fermentation fungus</name>
    <name type="synonym">Eurotium cristatum</name>
    <dbReference type="NCBI Taxonomy" id="573508"/>
    <lineage>
        <taxon>Eukaryota</taxon>
        <taxon>Fungi</taxon>
        <taxon>Dikarya</taxon>
        <taxon>Ascomycota</taxon>
        <taxon>Pezizomycotina</taxon>
        <taxon>Eurotiomycetes</taxon>
        <taxon>Eurotiomycetidae</taxon>
        <taxon>Eurotiales</taxon>
        <taxon>Aspergillaceae</taxon>
        <taxon>Aspergillus</taxon>
        <taxon>Aspergillus subgen. Aspergillus</taxon>
    </lineage>
</organism>
<evidence type="ECO:0000256" key="1">
    <source>
        <dbReference type="ARBA" id="ARBA00022450"/>
    </source>
</evidence>
<protein>
    <recommendedName>
        <fullName evidence="4">Thioester reductase (TE) domain-containing protein</fullName>
    </recommendedName>
</protein>
<evidence type="ECO:0000256" key="3">
    <source>
        <dbReference type="SAM" id="MobiDB-lite"/>
    </source>
</evidence>
<dbReference type="Proteomes" id="UP000094569">
    <property type="component" value="Unassembled WGS sequence"/>
</dbReference>
<accession>A0A1E3BPU9</accession>
<evidence type="ECO:0000256" key="2">
    <source>
        <dbReference type="ARBA" id="ARBA00022553"/>
    </source>
</evidence>
<dbReference type="OrthoDB" id="329835at2759"/>